<feature type="compositionally biased region" description="Low complexity" evidence="1">
    <location>
        <begin position="23"/>
        <end position="45"/>
    </location>
</feature>
<dbReference type="PROSITE" id="PS51257">
    <property type="entry name" value="PROKAR_LIPOPROTEIN"/>
    <property type="match status" value="1"/>
</dbReference>
<dbReference type="Gene3D" id="3.30.10.10">
    <property type="entry name" value="Trypsin Inhibitor V, subunit A"/>
    <property type="match status" value="1"/>
</dbReference>
<gene>
    <name evidence="3" type="ORF">GRI68_05795</name>
</gene>
<comment type="caution">
    <text evidence="3">The sequence shown here is derived from an EMBL/GenBank/DDBJ whole genome shotgun (WGS) entry which is preliminary data.</text>
</comment>
<proteinExistence type="predicted"/>
<evidence type="ECO:0000313" key="4">
    <source>
        <dbReference type="Proteomes" id="UP000429229"/>
    </source>
</evidence>
<feature type="region of interest" description="Disordered" evidence="1">
    <location>
        <begin position="23"/>
        <end position="47"/>
    </location>
</feature>
<dbReference type="Proteomes" id="UP000429229">
    <property type="component" value="Unassembled WGS sequence"/>
</dbReference>
<protein>
    <recommendedName>
        <fullName evidence="5">Peptidase inhibitor I78</fullName>
    </recommendedName>
</protein>
<keyword evidence="4" id="KW-1185">Reference proteome</keyword>
<reference evidence="3 4" key="1">
    <citation type="submission" date="2019-12" db="EMBL/GenBank/DDBJ databases">
        <title>Genomic-based taxomic classification of the family Erythrobacteraceae.</title>
        <authorList>
            <person name="Xu L."/>
        </authorList>
    </citation>
    <scope>NUCLEOTIDE SEQUENCE [LARGE SCALE GENOMIC DNA]</scope>
    <source>
        <strain evidence="3 4">LMG 29519</strain>
    </source>
</reference>
<evidence type="ECO:0000313" key="3">
    <source>
        <dbReference type="EMBL" id="MXP09686.1"/>
    </source>
</evidence>
<feature type="signal peptide" evidence="2">
    <location>
        <begin position="1"/>
        <end position="24"/>
    </location>
</feature>
<sequence>MKFMLSLAAIPAAALAVVACSQEAEPAPEPAAEPTETGTELTPETVTDADCGADKLQDYKGQMLTDKMFSEILEDYPLARAYPQGGSPALDQNFNGERVNLVTDDYRNILEVRCF</sequence>
<dbReference type="AlphaFoldDB" id="A0A6I4U1T2"/>
<evidence type="ECO:0000256" key="1">
    <source>
        <dbReference type="SAM" id="MobiDB-lite"/>
    </source>
</evidence>
<evidence type="ECO:0000256" key="2">
    <source>
        <dbReference type="SAM" id="SignalP"/>
    </source>
</evidence>
<dbReference type="EMBL" id="WTYR01000001">
    <property type="protein sequence ID" value="MXP09686.1"/>
    <property type="molecule type" value="Genomic_DNA"/>
</dbReference>
<dbReference type="RefSeq" id="WP_160616364.1">
    <property type="nucleotide sequence ID" value="NZ_WTYR01000001.1"/>
</dbReference>
<keyword evidence="2" id="KW-0732">Signal</keyword>
<organism evidence="3 4">
    <name type="scientific">Alteriqipengyuania halimionae</name>
    <dbReference type="NCBI Taxonomy" id="1926630"/>
    <lineage>
        <taxon>Bacteria</taxon>
        <taxon>Pseudomonadati</taxon>
        <taxon>Pseudomonadota</taxon>
        <taxon>Alphaproteobacteria</taxon>
        <taxon>Sphingomonadales</taxon>
        <taxon>Erythrobacteraceae</taxon>
        <taxon>Alteriqipengyuania</taxon>
    </lineage>
</organism>
<evidence type="ECO:0008006" key="5">
    <source>
        <dbReference type="Google" id="ProtNLM"/>
    </source>
</evidence>
<accession>A0A6I4U1T2</accession>
<feature type="chain" id="PRO_5026344017" description="Peptidase inhibitor I78" evidence="2">
    <location>
        <begin position="25"/>
        <end position="115"/>
    </location>
</feature>
<name>A0A6I4U1T2_9SPHN</name>